<gene>
    <name evidence="2" type="ORF">RIMI_LOCUS1138555</name>
</gene>
<protein>
    <recommendedName>
        <fullName evidence="1">PX domain-containing protein</fullName>
    </recommendedName>
</protein>
<keyword evidence="3" id="KW-1185">Reference proteome</keyword>
<dbReference type="InterPro" id="IPR001683">
    <property type="entry name" value="PX_dom"/>
</dbReference>
<name>A0ABN9KU27_9NEOB</name>
<evidence type="ECO:0000313" key="2">
    <source>
        <dbReference type="EMBL" id="CAJ0919848.1"/>
    </source>
</evidence>
<dbReference type="PANTHER" id="PTHR10555:SF129">
    <property type="entry name" value="SORTING NEXIN-1"/>
    <property type="match status" value="1"/>
</dbReference>
<dbReference type="PANTHER" id="PTHR10555">
    <property type="entry name" value="SORTING NEXIN"/>
    <property type="match status" value="1"/>
</dbReference>
<accession>A0ABN9KU27</accession>
<proteinExistence type="predicted"/>
<dbReference type="PROSITE" id="PS50195">
    <property type="entry name" value="PX"/>
    <property type="match status" value="1"/>
</dbReference>
<dbReference type="Proteomes" id="UP001176940">
    <property type="component" value="Unassembled WGS sequence"/>
</dbReference>
<evidence type="ECO:0000313" key="3">
    <source>
        <dbReference type="Proteomes" id="UP001176940"/>
    </source>
</evidence>
<dbReference type="EMBL" id="CAUEEQ010001459">
    <property type="protein sequence ID" value="CAJ0919848.1"/>
    <property type="molecule type" value="Genomic_DNA"/>
</dbReference>
<evidence type="ECO:0000259" key="1">
    <source>
        <dbReference type="PROSITE" id="PS50195"/>
    </source>
</evidence>
<dbReference type="Gene3D" id="3.30.1520.10">
    <property type="entry name" value="Phox-like domain"/>
    <property type="match status" value="1"/>
</dbReference>
<organism evidence="2 3">
    <name type="scientific">Ranitomeya imitator</name>
    <name type="common">mimic poison frog</name>
    <dbReference type="NCBI Taxonomy" id="111125"/>
    <lineage>
        <taxon>Eukaryota</taxon>
        <taxon>Metazoa</taxon>
        <taxon>Chordata</taxon>
        <taxon>Craniata</taxon>
        <taxon>Vertebrata</taxon>
        <taxon>Euteleostomi</taxon>
        <taxon>Amphibia</taxon>
        <taxon>Batrachia</taxon>
        <taxon>Anura</taxon>
        <taxon>Neobatrachia</taxon>
        <taxon>Hyloidea</taxon>
        <taxon>Dendrobatidae</taxon>
        <taxon>Dendrobatinae</taxon>
        <taxon>Ranitomeya</taxon>
    </lineage>
</organism>
<dbReference type="SUPFAM" id="SSF64268">
    <property type="entry name" value="PX domain"/>
    <property type="match status" value="1"/>
</dbReference>
<comment type="caution">
    <text evidence="2">The sequence shown here is derived from an EMBL/GenBank/DDBJ whole genome shotgun (WGS) entry which is preliminary data.</text>
</comment>
<dbReference type="SMART" id="SM00312">
    <property type="entry name" value="PX"/>
    <property type="match status" value="1"/>
</dbReference>
<dbReference type="InterPro" id="IPR036871">
    <property type="entry name" value="PX_dom_sf"/>
</dbReference>
<reference evidence="2" key="1">
    <citation type="submission" date="2023-07" db="EMBL/GenBank/DDBJ databases">
        <authorList>
            <person name="Stuckert A."/>
        </authorList>
    </citation>
    <scope>NUCLEOTIDE SEQUENCE</scope>
</reference>
<sequence>MLPSIQCRGEFIFGPVLDEILEKTADTRKGFPTNSFQRKSFCPSGRKQFVSTRTRDPRWKVPRTKGKNLNYNPFSFLLIPQKYLEDNDARPQSKEVITPVPQKEVVQEASKENGLFLDDDDQDLFAESSVKLSVDSSRTNQKKETPLSTPALIAAASATSKQKTYEELEEEEQEDQFELNISITDPEKIGDGMNAYVAYQVSTQTNLPMFRSKHFTVRRRFSDFLGLFEKLSEKHTHQGIIIAPPPEKSLIGMTKVKVGKEDSSSAEFLERRRAALERYLQRVVSHPTLLQDPDVREFLEKEEFYACNQGKHRVTKRGPALSNPMFTLVTRGPRDRWSMESCLCDSSPATTLRFTYDHGQVVSLVVIVASQYSKEDRTRNPLGILTLSNASQTI</sequence>
<dbReference type="Pfam" id="PF00787">
    <property type="entry name" value="PX"/>
    <property type="match status" value="1"/>
</dbReference>
<feature type="domain" description="PX" evidence="1">
    <location>
        <begin position="177"/>
        <end position="306"/>
    </location>
</feature>